<evidence type="ECO:0000256" key="6">
    <source>
        <dbReference type="SAM" id="MobiDB-lite"/>
    </source>
</evidence>
<dbReference type="InterPro" id="IPR041635">
    <property type="entry name" value="Type_ISP_LLaBIII_C"/>
</dbReference>
<dbReference type="InterPro" id="IPR050953">
    <property type="entry name" value="N4_N6_ade-DNA_methylase"/>
</dbReference>
<evidence type="ECO:0000256" key="5">
    <source>
        <dbReference type="ARBA" id="ARBA00047942"/>
    </source>
</evidence>
<dbReference type="RefSeq" id="WP_217896911.1">
    <property type="nucleotide sequence ID" value="NZ_FZNM01000019.1"/>
</dbReference>
<gene>
    <name evidence="9" type="ORF">SAMN06265378_11916</name>
</gene>
<keyword evidence="3 9" id="KW-0489">Methyltransferase</keyword>
<comment type="catalytic activity">
    <reaction evidence="5">
        <text>a 2'-deoxyadenosine in DNA + S-adenosyl-L-methionine = an N(6)-methyl-2'-deoxyadenosine in DNA + S-adenosyl-L-homocysteine + H(+)</text>
        <dbReference type="Rhea" id="RHEA:15197"/>
        <dbReference type="Rhea" id="RHEA-COMP:12418"/>
        <dbReference type="Rhea" id="RHEA-COMP:12419"/>
        <dbReference type="ChEBI" id="CHEBI:15378"/>
        <dbReference type="ChEBI" id="CHEBI:57856"/>
        <dbReference type="ChEBI" id="CHEBI:59789"/>
        <dbReference type="ChEBI" id="CHEBI:90615"/>
        <dbReference type="ChEBI" id="CHEBI:90616"/>
        <dbReference type="EC" id="2.1.1.72"/>
    </reaction>
</comment>
<dbReference type="EC" id="2.1.1.72" evidence="2"/>
<evidence type="ECO:0000256" key="3">
    <source>
        <dbReference type="ARBA" id="ARBA00022603"/>
    </source>
</evidence>
<feature type="region of interest" description="Disordered" evidence="6">
    <location>
        <begin position="755"/>
        <end position="775"/>
    </location>
</feature>
<evidence type="ECO:0000256" key="4">
    <source>
        <dbReference type="ARBA" id="ARBA00022679"/>
    </source>
</evidence>
<feature type="region of interest" description="Disordered" evidence="6">
    <location>
        <begin position="1094"/>
        <end position="1113"/>
    </location>
</feature>
<dbReference type="EMBL" id="FZNM01000019">
    <property type="protein sequence ID" value="SNR70916.1"/>
    <property type="molecule type" value="Genomic_DNA"/>
</dbReference>
<reference evidence="10" key="1">
    <citation type="submission" date="2017-06" db="EMBL/GenBank/DDBJ databases">
        <authorList>
            <person name="Varghese N."/>
            <person name="Submissions S."/>
        </authorList>
    </citation>
    <scope>NUCLEOTIDE SEQUENCE [LARGE SCALE GENOMIC DNA]</scope>
    <source>
        <strain evidence="10">DSM 26170</strain>
    </source>
</reference>
<proteinExistence type="inferred from homology"/>
<feature type="compositionally biased region" description="Basic and acidic residues" evidence="6">
    <location>
        <begin position="1104"/>
        <end position="1113"/>
    </location>
</feature>
<dbReference type="AlphaFoldDB" id="A0A238YI32"/>
<dbReference type="Proteomes" id="UP000198409">
    <property type="component" value="Unassembled WGS sequence"/>
</dbReference>
<evidence type="ECO:0000259" key="8">
    <source>
        <dbReference type="Pfam" id="PF18135"/>
    </source>
</evidence>
<dbReference type="InterPro" id="IPR003356">
    <property type="entry name" value="DNA_methylase_A-5"/>
</dbReference>
<organism evidence="9 10">
    <name type="scientific">Paracoccus sediminis</name>
    <dbReference type="NCBI Taxonomy" id="1214787"/>
    <lineage>
        <taxon>Bacteria</taxon>
        <taxon>Pseudomonadati</taxon>
        <taxon>Pseudomonadota</taxon>
        <taxon>Alphaproteobacteria</taxon>
        <taxon>Rhodobacterales</taxon>
        <taxon>Paracoccaceae</taxon>
        <taxon>Paracoccus</taxon>
    </lineage>
</organism>
<dbReference type="Pfam" id="PF02384">
    <property type="entry name" value="N6_Mtase"/>
    <property type="match status" value="1"/>
</dbReference>
<dbReference type="PRINTS" id="PR00507">
    <property type="entry name" value="N12N6MTFRASE"/>
</dbReference>
<sequence>MHHALKTFEIEALKKLTAAVRGQPEDAIRSPAEALLRDLATTLGAGTITVVPETPDPNLAVRPDMAILRGALIGHVELKAPGKGADPRRFAKGHDRDQWEKLKALPNLIYFDGEEISLWRSGELAHGILRLGRLDKSGLTVPPGLDALLTDFLSWSPITPRTVGDLAQQTARLCRLLRDEAAEQLNAGSKPIIGLRNDWRAALAPGATDAEFADGYAQAVTFGLLMARARGIALHRTGDLRKDFQNVGHDLRVSDTLIGTALEFLGADPAPLRTSLGTLVRVLDAVDWPSISKGDPEAWLYFYEPFLKAYDPALHRLTGTYYTPAEVVSEMVRLADDALRDPALFDLVGGLAHPDVTLADPATGTGTFLLAVLRRIRDSVTADQGTGAVPGAIRAAAGRLIGFELQFGPFVVAQLRLLAELLELTSPAGAPAAALPAPRVYLTDTLSDPEAARTALPSLFAPITDSYAAANAVKAAEPITVVIGNPPYKEKAEGRGGWIEQGRYRKDINAQQAGPLADWAPATADSAHAKHLKNLYVYFWRWAAWKAWGEGAGQGSRRDRRGVVCFITVAGFLNGPGFKRMRAELRREADAIWIIDCTPEGHQPPVSSRIFQSVQQPVCIVMVARKGQDASGHDARVLFRRLPEGPRTDKFAALAKVELSDSGWAEVAGGGGDPFLPAAQGEWAGFAPLGEMFGWDGSGVMPGRTWVIAPDRQSLVDRWDALKAMTDPVQQAEAFFPHLRNGKPGDKHIDKTVKKPLAGQPSRPQPVRVDTGGSPKPLRYGMRSFDRQWILPDARLINQPNPTLWEWHSDKQVYLTALARTSPRSGPAVTFSALVPDLDHYKGSFGGRVFPLWSDAAATIPNAFTALLDHLAAILGRPVPPEDHFAWIAGVAAHPAFTARFAADLIRPGLRIPLTADPALWEEGVRLGRRVVWLHTYGDRFADPAEGRLRGAPRIPGGPIIPATGAIPGDPADFPDELRYDVVQQRLHVGKGHVDNVVPKVRAYEVSGKNILTQWFSYRKADRTRPLMGDKRPPSPLDRIRPDGWLADYTSDLVNLLHVLTGLVDLEPAQADLLDRVMASPLIEVEDVLKVSPKAGKLSPGKGGDQRQKEMEI</sequence>
<keyword evidence="4" id="KW-0808">Transferase</keyword>
<protein>
    <recommendedName>
        <fullName evidence="2">site-specific DNA-methyltransferase (adenine-specific)</fullName>
        <ecNumber evidence="2">2.1.1.72</ecNumber>
    </recommendedName>
</protein>
<dbReference type="Pfam" id="PF18135">
    <property type="entry name" value="Type_ISP_C"/>
    <property type="match status" value="1"/>
</dbReference>
<dbReference type="GO" id="GO:0003677">
    <property type="term" value="F:DNA binding"/>
    <property type="evidence" value="ECO:0007669"/>
    <property type="project" value="InterPro"/>
</dbReference>
<feature type="domain" description="Type ISP restriction-modification enzyme LLaBIII C-terminal specificity" evidence="8">
    <location>
        <begin position="692"/>
        <end position="1024"/>
    </location>
</feature>
<evidence type="ECO:0000256" key="2">
    <source>
        <dbReference type="ARBA" id="ARBA00011900"/>
    </source>
</evidence>
<dbReference type="Gene3D" id="3.40.50.150">
    <property type="entry name" value="Vaccinia Virus protein VP39"/>
    <property type="match status" value="1"/>
</dbReference>
<evidence type="ECO:0000313" key="10">
    <source>
        <dbReference type="Proteomes" id="UP000198409"/>
    </source>
</evidence>
<dbReference type="InterPro" id="IPR029063">
    <property type="entry name" value="SAM-dependent_MTases_sf"/>
</dbReference>
<dbReference type="SUPFAM" id="SSF53335">
    <property type="entry name" value="S-adenosyl-L-methionine-dependent methyltransferases"/>
    <property type="match status" value="1"/>
</dbReference>
<dbReference type="PANTHER" id="PTHR33841:SF1">
    <property type="entry name" value="DNA METHYLTRANSFERASE A"/>
    <property type="match status" value="1"/>
</dbReference>
<dbReference type="GO" id="GO:0009007">
    <property type="term" value="F:site-specific DNA-methyltransferase (adenine-specific) activity"/>
    <property type="evidence" value="ECO:0007669"/>
    <property type="project" value="UniProtKB-EC"/>
</dbReference>
<dbReference type="GO" id="GO:0008170">
    <property type="term" value="F:N-methyltransferase activity"/>
    <property type="evidence" value="ECO:0007669"/>
    <property type="project" value="InterPro"/>
</dbReference>
<feature type="domain" description="DNA methylase adenine-specific" evidence="7">
    <location>
        <begin position="302"/>
        <end position="506"/>
    </location>
</feature>
<evidence type="ECO:0000313" key="9">
    <source>
        <dbReference type="EMBL" id="SNR70916.1"/>
    </source>
</evidence>
<name>A0A238YI32_9RHOB</name>
<comment type="similarity">
    <text evidence="1">Belongs to the N(4)/N(6)-methyltransferase family.</text>
</comment>
<dbReference type="GO" id="GO:0032259">
    <property type="term" value="P:methylation"/>
    <property type="evidence" value="ECO:0007669"/>
    <property type="project" value="UniProtKB-KW"/>
</dbReference>
<accession>A0A238YI32</accession>
<evidence type="ECO:0000256" key="1">
    <source>
        <dbReference type="ARBA" id="ARBA00006594"/>
    </source>
</evidence>
<dbReference type="PANTHER" id="PTHR33841">
    <property type="entry name" value="DNA METHYLTRANSFERASE YEEA-RELATED"/>
    <property type="match status" value="1"/>
</dbReference>
<evidence type="ECO:0000259" key="7">
    <source>
        <dbReference type="Pfam" id="PF02384"/>
    </source>
</evidence>